<keyword evidence="1" id="KW-0472">Membrane</keyword>
<dbReference type="InterPro" id="IPR052927">
    <property type="entry name" value="DCC_oxidoreductase"/>
</dbReference>
<keyword evidence="1" id="KW-0812">Transmembrane</keyword>
<dbReference type="InterPro" id="IPR007263">
    <property type="entry name" value="DCC1-like"/>
</dbReference>
<evidence type="ECO:0000313" key="2">
    <source>
        <dbReference type="EMBL" id="MCJ0743918.1"/>
    </source>
</evidence>
<keyword evidence="3" id="KW-1185">Reference proteome</keyword>
<comment type="caution">
    <text evidence="2">The sequence shown here is derived from an EMBL/GenBank/DDBJ whole genome shotgun (WGS) entry which is preliminary data.</text>
</comment>
<reference evidence="2" key="1">
    <citation type="submission" date="2022-03" db="EMBL/GenBank/DDBJ databases">
        <authorList>
            <person name="Woo C.Y."/>
        </authorList>
    </citation>
    <scope>NUCLEOTIDE SEQUENCE</scope>
    <source>
        <strain evidence="2">CYS-01</strain>
    </source>
</reference>
<keyword evidence="1" id="KW-1133">Transmembrane helix</keyword>
<feature type="transmembrane region" description="Helical" evidence="1">
    <location>
        <begin position="90"/>
        <end position="108"/>
    </location>
</feature>
<protein>
    <submittedName>
        <fullName evidence="2">DCC1-like thiol-disulfide oxidoreductase family protein</fullName>
    </submittedName>
</protein>
<proteinExistence type="predicted"/>
<sequence length="139" mass="16178">MNEVRFPEKKLVVFFDGECNLCNRSVQFIIKRDRKDCFSFASLQGETAKGMLADLGLSNGTNQSIILWENGRLYRQSDAALRIVKRLNGFWSLLYGFIIIPAFIRNPIYNYIARNRYKWFGKADHCLIPAPELKHKFLP</sequence>
<evidence type="ECO:0000313" key="3">
    <source>
        <dbReference type="Proteomes" id="UP001165460"/>
    </source>
</evidence>
<dbReference type="RefSeq" id="WP_243363266.1">
    <property type="nucleotide sequence ID" value="NZ_JALGBH010000002.1"/>
</dbReference>
<dbReference type="EMBL" id="JALGBH010000002">
    <property type="protein sequence ID" value="MCJ0743918.1"/>
    <property type="molecule type" value="Genomic_DNA"/>
</dbReference>
<dbReference type="Pfam" id="PF04134">
    <property type="entry name" value="DCC1-like"/>
    <property type="match status" value="1"/>
</dbReference>
<organism evidence="2 3">
    <name type="scientific">Pedobacter montanisoli</name>
    <dbReference type="NCBI Taxonomy" id="2923277"/>
    <lineage>
        <taxon>Bacteria</taxon>
        <taxon>Pseudomonadati</taxon>
        <taxon>Bacteroidota</taxon>
        <taxon>Sphingobacteriia</taxon>
        <taxon>Sphingobacteriales</taxon>
        <taxon>Sphingobacteriaceae</taxon>
        <taxon>Pedobacter</taxon>
    </lineage>
</organism>
<dbReference type="Proteomes" id="UP001165460">
    <property type="component" value="Unassembled WGS sequence"/>
</dbReference>
<gene>
    <name evidence="2" type="ORF">MMF97_14460</name>
</gene>
<name>A0ABT0A015_9SPHI</name>
<dbReference type="PANTHER" id="PTHR33639:SF2">
    <property type="entry name" value="DUF393 DOMAIN-CONTAINING PROTEIN"/>
    <property type="match status" value="1"/>
</dbReference>
<accession>A0ABT0A015</accession>
<evidence type="ECO:0000256" key="1">
    <source>
        <dbReference type="SAM" id="Phobius"/>
    </source>
</evidence>
<dbReference type="PANTHER" id="PTHR33639">
    <property type="entry name" value="THIOL-DISULFIDE OXIDOREDUCTASE DCC"/>
    <property type="match status" value="1"/>
</dbReference>